<proteinExistence type="predicted"/>
<dbReference type="EMBL" id="NIDE01000014">
    <property type="protein sequence ID" value="OWK38369.1"/>
    <property type="molecule type" value="Genomic_DNA"/>
</dbReference>
<dbReference type="Pfam" id="PF00501">
    <property type="entry name" value="AMP-binding"/>
    <property type="match status" value="1"/>
</dbReference>
<reference evidence="3" key="1">
    <citation type="submission" date="2017-06" db="EMBL/GenBank/DDBJ databases">
        <title>Genome analysis of Fimbriiglobus ruber SP5, the first member of the order Planctomycetales with confirmed chitinolytic capability.</title>
        <authorList>
            <person name="Ravin N.V."/>
            <person name="Rakitin A.L."/>
            <person name="Ivanova A.A."/>
            <person name="Beletsky A.V."/>
            <person name="Kulichevskaya I.S."/>
            <person name="Mardanov A.V."/>
            <person name="Dedysh S.N."/>
        </authorList>
    </citation>
    <scope>NUCLEOTIDE SEQUENCE [LARGE SCALE GENOMIC DNA]</scope>
    <source>
        <strain evidence="3">SP5</strain>
    </source>
</reference>
<dbReference type="GO" id="GO:0016746">
    <property type="term" value="F:acyltransferase activity"/>
    <property type="evidence" value="ECO:0007669"/>
    <property type="project" value="UniProtKB-KW"/>
</dbReference>
<dbReference type="OrthoDB" id="9757771at2"/>
<keyword evidence="2" id="KW-0808">Transferase</keyword>
<dbReference type="Proteomes" id="UP000214646">
    <property type="component" value="Unassembled WGS sequence"/>
</dbReference>
<dbReference type="InterPro" id="IPR000873">
    <property type="entry name" value="AMP-dep_synth/lig_dom"/>
</dbReference>
<evidence type="ECO:0000313" key="2">
    <source>
        <dbReference type="EMBL" id="OWK38369.1"/>
    </source>
</evidence>
<dbReference type="Gene3D" id="1.10.1200.10">
    <property type="entry name" value="ACP-like"/>
    <property type="match status" value="1"/>
</dbReference>
<keyword evidence="2" id="KW-0012">Acyltransferase</keyword>
<dbReference type="PANTHER" id="PTHR43767">
    <property type="entry name" value="LONG-CHAIN-FATTY-ACID--COA LIGASE"/>
    <property type="match status" value="1"/>
</dbReference>
<dbReference type="InterPro" id="IPR036736">
    <property type="entry name" value="ACP-like_sf"/>
</dbReference>
<evidence type="ECO:0000313" key="3">
    <source>
        <dbReference type="Proteomes" id="UP000214646"/>
    </source>
</evidence>
<dbReference type="SUPFAM" id="SSF69593">
    <property type="entry name" value="Glycerol-3-phosphate (1)-acyltransferase"/>
    <property type="match status" value="1"/>
</dbReference>
<dbReference type="Pfam" id="PF00550">
    <property type="entry name" value="PP-binding"/>
    <property type="match status" value="1"/>
</dbReference>
<accession>A0A225DMB7</accession>
<dbReference type="AlphaFoldDB" id="A0A225DMB7"/>
<comment type="caution">
    <text evidence="2">The sequence shown here is derived from an EMBL/GenBank/DDBJ whole genome shotgun (WGS) entry which is preliminary data.</text>
</comment>
<feature type="domain" description="Carrier" evidence="1">
    <location>
        <begin position="273"/>
        <end position="352"/>
    </location>
</feature>
<dbReference type="Pfam" id="PF01553">
    <property type="entry name" value="Acyltransferase"/>
    <property type="match status" value="1"/>
</dbReference>
<dbReference type="InterPro" id="IPR042099">
    <property type="entry name" value="ANL_N_sf"/>
</dbReference>
<dbReference type="InterPro" id="IPR002123">
    <property type="entry name" value="Plipid/glycerol_acylTrfase"/>
</dbReference>
<evidence type="ECO:0000259" key="1">
    <source>
        <dbReference type="PROSITE" id="PS50075"/>
    </source>
</evidence>
<dbReference type="SUPFAM" id="SSF56801">
    <property type="entry name" value="Acetyl-CoA synthetase-like"/>
    <property type="match status" value="1"/>
</dbReference>
<gene>
    <name evidence="2" type="ORF">FRUB_07489</name>
</gene>
<dbReference type="InterPro" id="IPR050237">
    <property type="entry name" value="ATP-dep_AMP-bd_enzyme"/>
</dbReference>
<dbReference type="SUPFAM" id="SSF47336">
    <property type="entry name" value="ACP-like"/>
    <property type="match status" value="1"/>
</dbReference>
<keyword evidence="3" id="KW-1185">Reference proteome</keyword>
<organism evidence="2 3">
    <name type="scientific">Fimbriiglobus ruber</name>
    <dbReference type="NCBI Taxonomy" id="1908690"/>
    <lineage>
        <taxon>Bacteria</taxon>
        <taxon>Pseudomonadati</taxon>
        <taxon>Planctomycetota</taxon>
        <taxon>Planctomycetia</taxon>
        <taxon>Gemmatales</taxon>
        <taxon>Gemmataceae</taxon>
        <taxon>Fimbriiglobus</taxon>
    </lineage>
</organism>
<sequence length="879" mass="94933">MLLQPIRYLVWLLGRVVLALRYWVRVVGKDEVFRQPGPYLILPNHPAYADPPNILARLWPSFQMRPLLLESNFQNPVLGPIGFLLRAIKVPDLSAASAVARERAEGAVAAAIDALKAGENVILWPSGRLSRDGIERLGGARAVSDILAAAPNVTVVLVRTRGLWGSCFSWADAVQPEMMRNLLTSPLTLLANFVFFAPRRRVTMTLEAFPPGTRPEPTRETINPWLEAWYNASPSPEPPTFVPYHFLFGPRTHDYPPPVTLLSDESGGGDAKTETKKAVADLLAEKLKRPLAEDENRPDTTFFALGIDSLDAMDVALTAEQRFGFSAGMVPTTVGQLWAVAEGRAEAGPLKPPPDVWFSPPTGQTSIEILGETVATALLARVLRNPKDVAAADDMSGVLTYERVLLGALVLAKRFRDIPGANVGLMLPASAAGMITLLALHLAGKLPVILNWTTGPANLEHAVKLLGVTRVVTSRKFLDRLQIAVPGANFVYLEDVRGGVGKLELLWRLAAVSLFRGTVVKRALAALDPDPQKPAVVLFTSGSEKAPKAVPLTHANVIADLRGAIPLLDLDRFHRVIVFLPLFHSFGHTVTGLLPLFAGVRAVYHPDPTDANGLARKAAAYRATALAATPTFLGYMLDRAAPGDLDDLRVAVVGAEKCPEAVFAKARELAPHAVVMEGYGITECSPVVSVNPRADTRHGTIGKPLVGVEVCVCDLETNAVLPTGQMGMLHVAGPIIFPGYIGHDGPSPFREMNGKKWYVTGDLAELDADGYIVFHGRLKRFLKAGGEMISLPALEAPFAKLYPPTDAGPRVAVEGVETDAGRRVVLFTTEEISLKDANAALQKEGLRGVMRLDEVRKIDAIPVLGTGKTDYKVLRAQIQ</sequence>
<dbReference type="CDD" id="cd07989">
    <property type="entry name" value="LPLAT_AGPAT-like"/>
    <property type="match status" value="1"/>
</dbReference>
<protein>
    <submittedName>
        <fullName evidence="2">2-acylglycerophosphoethanolamine acyltransferase</fullName>
    </submittedName>
</protein>
<dbReference type="PROSITE" id="PS50075">
    <property type="entry name" value="CARRIER"/>
    <property type="match status" value="1"/>
</dbReference>
<dbReference type="PANTHER" id="PTHR43767:SF1">
    <property type="entry name" value="NONRIBOSOMAL PEPTIDE SYNTHASE PES1 (EUROFUNG)-RELATED"/>
    <property type="match status" value="1"/>
</dbReference>
<dbReference type="SMART" id="SM00563">
    <property type="entry name" value="PlsC"/>
    <property type="match status" value="1"/>
</dbReference>
<name>A0A225DMB7_9BACT</name>
<dbReference type="RefSeq" id="WP_088258187.1">
    <property type="nucleotide sequence ID" value="NZ_NIDE01000014.1"/>
</dbReference>
<dbReference type="InterPro" id="IPR009081">
    <property type="entry name" value="PP-bd_ACP"/>
</dbReference>
<dbReference type="Gene3D" id="3.40.50.12780">
    <property type="entry name" value="N-terminal domain of ligase-like"/>
    <property type="match status" value="1"/>
</dbReference>